<organism evidence="8 9">
    <name type="scientific">Hymenolepis diminuta</name>
    <name type="common">Rat tapeworm</name>
    <dbReference type="NCBI Taxonomy" id="6216"/>
    <lineage>
        <taxon>Eukaryota</taxon>
        <taxon>Metazoa</taxon>
        <taxon>Spiralia</taxon>
        <taxon>Lophotrochozoa</taxon>
        <taxon>Platyhelminthes</taxon>
        <taxon>Cestoda</taxon>
        <taxon>Eucestoda</taxon>
        <taxon>Cyclophyllidea</taxon>
        <taxon>Hymenolepididae</taxon>
        <taxon>Hymenolepis</taxon>
    </lineage>
</organism>
<evidence type="ECO:0000313" key="8">
    <source>
        <dbReference type="EMBL" id="VUZ57820.1"/>
    </source>
</evidence>
<feature type="transmembrane region" description="Helical" evidence="6">
    <location>
        <begin position="130"/>
        <end position="147"/>
    </location>
</feature>
<keyword evidence="4 5" id="KW-0472">Membrane</keyword>
<feature type="transmembrane region" description="Helical" evidence="6">
    <location>
        <begin position="97"/>
        <end position="118"/>
    </location>
</feature>
<feature type="transmembrane region" description="Helical" evidence="6">
    <location>
        <begin position="23"/>
        <end position="46"/>
    </location>
</feature>
<evidence type="ECO:0000256" key="3">
    <source>
        <dbReference type="ARBA" id="ARBA00022989"/>
    </source>
</evidence>
<feature type="transmembrane region" description="Helical" evidence="6">
    <location>
        <begin position="67"/>
        <end position="85"/>
    </location>
</feature>
<dbReference type="Pfam" id="PF03798">
    <property type="entry name" value="TRAM_LAG1_CLN8"/>
    <property type="match status" value="1"/>
</dbReference>
<dbReference type="AlphaFoldDB" id="A0A564ZED8"/>
<dbReference type="InterPro" id="IPR006634">
    <property type="entry name" value="TLC-dom"/>
</dbReference>
<dbReference type="InterPro" id="IPR050846">
    <property type="entry name" value="TLCD"/>
</dbReference>
<dbReference type="SMART" id="SM00724">
    <property type="entry name" value="TLC"/>
    <property type="match status" value="1"/>
</dbReference>
<dbReference type="GO" id="GO:0005783">
    <property type="term" value="C:endoplasmic reticulum"/>
    <property type="evidence" value="ECO:0007669"/>
    <property type="project" value="TreeGrafter"/>
</dbReference>
<sequence length="393" mass="45954">MSESPADSLPTEGSQILLEHQDYHIYILLSFLFWAFIHHLASRWIFKNNPVYCALSKNMRMEWDSRIMSTIHATIVSILCVVALVKETDLWADPFFGQGRIALLTMCISIGYFTCDVISMPIYYDRKNMLIFTVHHLVATIAFYLILHYRVGLFFGIYRLTTELSTPFTNQRWFYRKVGYTLDRRRVAIVSLIFSIFFAITRNLMILPYWAFVYHIFGSEGHVKARARLPGLDISWFLSSLTLDVLNIYWAIMVYPIGINAAIQLYKADWRTDFDRARDKLRDRFTSARRRAMNNELINRLRRTASFNRIQRAWEDFRVFPGEFSASDIFSMAMSERSSPVHCFYDDDDDDNDELSDISKRGDRLMTNHTVSDDEVGGGLTITFRRRRSLSNA</sequence>
<evidence type="ECO:0000259" key="7">
    <source>
        <dbReference type="PROSITE" id="PS50922"/>
    </source>
</evidence>
<reference evidence="8 9" key="1">
    <citation type="submission" date="2019-07" db="EMBL/GenBank/DDBJ databases">
        <authorList>
            <person name="Jastrzebski P J."/>
            <person name="Paukszto L."/>
            <person name="Jastrzebski P J."/>
        </authorList>
    </citation>
    <scope>NUCLEOTIDE SEQUENCE [LARGE SCALE GENOMIC DNA]</scope>
    <source>
        <strain evidence="8 9">WMS-il1</strain>
    </source>
</reference>
<evidence type="ECO:0000256" key="2">
    <source>
        <dbReference type="ARBA" id="ARBA00022692"/>
    </source>
</evidence>
<keyword evidence="9" id="KW-1185">Reference proteome</keyword>
<dbReference type="Proteomes" id="UP000321570">
    <property type="component" value="Unassembled WGS sequence"/>
</dbReference>
<proteinExistence type="predicted"/>
<comment type="subcellular location">
    <subcellularLocation>
        <location evidence="1">Membrane</location>
        <topology evidence="1">Multi-pass membrane protein</topology>
    </subcellularLocation>
</comment>
<keyword evidence="2 5" id="KW-0812">Transmembrane</keyword>
<keyword evidence="3 6" id="KW-1133">Transmembrane helix</keyword>
<accession>A0A564ZED8</accession>
<dbReference type="GO" id="GO:0016020">
    <property type="term" value="C:membrane"/>
    <property type="evidence" value="ECO:0007669"/>
    <property type="project" value="UniProtKB-SubCell"/>
</dbReference>
<dbReference type="PANTHER" id="PTHR13439:SF0">
    <property type="entry name" value="TOPOISOMERASE I DAMAGE AFFECTED PROTEIN 4"/>
    <property type="match status" value="1"/>
</dbReference>
<evidence type="ECO:0000313" key="9">
    <source>
        <dbReference type="Proteomes" id="UP000321570"/>
    </source>
</evidence>
<feature type="transmembrane region" description="Helical" evidence="6">
    <location>
        <begin position="187"/>
        <end position="211"/>
    </location>
</feature>
<dbReference type="PANTHER" id="PTHR13439">
    <property type="entry name" value="CT120 PROTEIN"/>
    <property type="match status" value="1"/>
</dbReference>
<evidence type="ECO:0000256" key="5">
    <source>
        <dbReference type="PROSITE-ProRule" id="PRU00205"/>
    </source>
</evidence>
<evidence type="ECO:0000256" key="1">
    <source>
        <dbReference type="ARBA" id="ARBA00004141"/>
    </source>
</evidence>
<name>A0A564ZED8_HYMDI</name>
<dbReference type="PROSITE" id="PS50922">
    <property type="entry name" value="TLC"/>
    <property type="match status" value="1"/>
</dbReference>
<feature type="domain" description="TLC" evidence="7">
    <location>
        <begin position="58"/>
        <end position="263"/>
    </location>
</feature>
<evidence type="ECO:0000256" key="6">
    <source>
        <dbReference type="SAM" id="Phobius"/>
    </source>
</evidence>
<gene>
    <name evidence="8" type="ORF">WMSIL1_LOCUS15155</name>
</gene>
<protein>
    <recommendedName>
        <fullName evidence="7">TLC domain-containing protein</fullName>
    </recommendedName>
</protein>
<dbReference type="GO" id="GO:0055088">
    <property type="term" value="P:lipid homeostasis"/>
    <property type="evidence" value="ECO:0007669"/>
    <property type="project" value="TreeGrafter"/>
</dbReference>
<evidence type="ECO:0000256" key="4">
    <source>
        <dbReference type="ARBA" id="ARBA00023136"/>
    </source>
</evidence>
<dbReference type="EMBL" id="CABIJS010000719">
    <property type="protein sequence ID" value="VUZ57820.1"/>
    <property type="molecule type" value="Genomic_DNA"/>
</dbReference>